<feature type="compositionally biased region" description="Gly residues" evidence="9">
    <location>
        <begin position="416"/>
        <end position="443"/>
    </location>
</feature>
<evidence type="ECO:0000256" key="7">
    <source>
        <dbReference type="ARBA" id="ARBA00022840"/>
    </source>
</evidence>
<evidence type="ECO:0000313" key="13">
    <source>
        <dbReference type="EMBL" id="GGO46638.1"/>
    </source>
</evidence>
<keyword evidence="14" id="KW-1185">Reference proteome</keyword>
<feature type="domain" description="DUF7134" evidence="12">
    <location>
        <begin position="22"/>
        <end position="169"/>
    </location>
</feature>
<dbReference type="Pfam" id="PF23539">
    <property type="entry name" value="DUF7134"/>
    <property type="match status" value="1"/>
</dbReference>
<feature type="region of interest" description="Disordered" evidence="9">
    <location>
        <begin position="408"/>
        <end position="459"/>
    </location>
</feature>
<evidence type="ECO:0000256" key="9">
    <source>
        <dbReference type="SAM" id="MobiDB-lite"/>
    </source>
</evidence>
<dbReference type="EMBL" id="BMMP01000004">
    <property type="protein sequence ID" value="GGO46638.1"/>
    <property type="molecule type" value="Genomic_DNA"/>
</dbReference>
<dbReference type="Pfam" id="PF07730">
    <property type="entry name" value="HisKA_3"/>
    <property type="match status" value="1"/>
</dbReference>
<evidence type="ECO:0000256" key="1">
    <source>
        <dbReference type="ARBA" id="ARBA00000085"/>
    </source>
</evidence>
<comment type="caution">
    <text evidence="13">The sequence shown here is derived from an EMBL/GenBank/DDBJ whole genome shotgun (WGS) entry which is preliminary data.</text>
</comment>
<evidence type="ECO:0000313" key="14">
    <source>
        <dbReference type="Proteomes" id="UP000631535"/>
    </source>
</evidence>
<evidence type="ECO:0000259" key="11">
    <source>
        <dbReference type="Pfam" id="PF07730"/>
    </source>
</evidence>
<feature type="compositionally biased region" description="Basic and acidic residues" evidence="9">
    <location>
        <begin position="353"/>
        <end position="363"/>
    </location>
</feature>
<name>A0ABQ2M6Y1_9ACTN</name>
<accession>A0ABQ2M6Y1</accession>
<dbReference type="EC" id="2.7.13.3" evidence="2"/>
<sequence>MLRLPTLRTLRRMPAYKPRTLTVVALLAAAVLTVLWVLFVKQGDGVSSPLREASGWLLTAAGCGALYWRHRMPVAVAVFVLLCSGVYFPVSDRDVPLLMLAFAVALYTVAADGHLAAATTIALVTLAAVAYGELVLSEGERHVDDAAMFLLAGWFVGLVAAGYAQRTRQAYLREAEQRALAAEREKDVRALRSAAEERLRIARELHDVLGHSISLINVQAGAALHRHAKDSSRTGELVRAMESVRDESREALRELRATLGVLRQVDEPAPTTPAAVGIVGIEALGERARRAGVDVRVEVDVRAELPPQIDLAAYRIVQESLTNVVRHAYARTALVQVRAEAEGGSGDGAGDGSAREGGAREGAGEGGGGAAVLRVRIEDDGRGAPSGARGSGISGMEERVRALGGLLTAGNASRAGTGGRTGDGGPADGGADDGAGGGPGDGTGYVVEARLPLRGEGTR</sequence>
<evidence type="ECO:0000256" key="3">
    <source>
        <dbReference type="ARBA" id="ARBA00022553"/>
    </source>
</evidence>
<dbReference type="InterPro" id="IPR050482">
    <property type="entry name" value="Sensor_HK_TwoCompSys"/>
</dbReference>
<evidence type="ECO:0000256" key="10">
    <source>
        <dbReference type="SAM" id="Phobius"/>
    </source>
</evidence>
<feature type="transmembrane region" description="Helical" evidence="10">
    <location>
        <begin position="72"/>
        <end position="90"/>
    </location>
</feature>
<dbReference type="InterPro" id="IPR011712">
    <property type="entry name" value="Sig_transdc_His_kin_sub3_dim/P"/>
</dbReference>
<feature type="transmembrane region" description="Helical" evidence="10">
    <location>
        <begin position="21"/>
        <end position="39"/>
    </location>
</feature>
<evidence type="ECO:0000256" key="6">
    <source>
        <dbReference type="ARBA" id="ARBA00022777"/>
    </source>
</evidence>
<evidence type="ECO:0000256" key="4">
    <source>
        <dbReference type="ARBA" id="ARBA00022679"/>
    </source>
</evidence>
<keyword evidence="10" id="KW-0812">Transmembrane</keyword>
<proteinExistence type="predicted"/>
<gene>
    <name evidence="13" type="ORF">GCM10012287_17470</name>
</gene>
<reference evidence="14" key="1">
    <citation type="journal article" date="2019" name="Int. J. Syst. Evol. Microbiol.">
        <title>The Global Catalogue of Microorganisms (GCM) 10K type strain sequencing project: providing services to taxonomists for standard genome sequencing and annotation.</title>
        <authorList>
            <consortium name="The Broad Institute Genomics Platform"/>
            <consortium name="The Broad Institute Genome Sequencing Center for Infectious Disease"/>
            <person name="Wu L."/>
            <person name="Ma J."/>
        </authorList>
    </citation>
    <scope>NUCLEOTIDE SEQUENCE [LARGE SCALE GENOMIC DNA]</scope>
    <source>
        <strain evidence="14">CGMCC 4.7178</strain>
    </source>
</reference>
<organism evidence="13 14">
    <name type="scientific">Streptomyces daqingensis</name>
    <dbReference type="NCBI Taxonomy" id="1472640"/>
    <lineage>
        <taxon>Bacteria</taxon>
        <taxon>Bacillati</taxon>
        <taxon>Actinomycetota</taxon>
        <taxon>Actinomycetes</taxon>
        <taxon>Kitasatosporales</taxon>
        <taxon>Streptomycetaceae</taxon>
        <taxon>Streptomyces</taxon>
    </lineage>
</organism>
<dbReference type="Gene3D" id="3.30.565.10">
    <property type="entry name" value="Histidine kinase-like ATPase, C-terminal domain"/>
    <property type="match status" value="1"/>
</dbReference>
<dbReference type="CDD" id="cd16917">
    <property type="entry name" value="HATPase_UhpB-NarQ-NarX-like"/>
    <property type="match status" value="1"/>
</dbReference>
<evidence type="ECO:0000256" key="8">
    <source>
        <dbReference type="ARBA" id="ARBA00023012"/>
    </source>
</evidence>
<dbReference type="PANTHER" id="PTHR24421:SF10">
    <property type="entry name" value="NITRATE_NITRITE SENSOR PROTEIN NARQ"/>
    <property type="match status" value="1"/>
</dbReference>
<feature type="transmembrane region" description="Helical" evidence="10">
    <location>
        <begin position="146"/>
        <end position="164"/>
    </location>
</feature>
<feature type="transmembrane region" description="Helical" evidence="10">
    <location>
        <begin position="97"/>
        <end position="126"/>
    </location>
</feature>
<keyword evidence="5" id="KW-0547">Nucleotide-binding</keyword>
<keyword evidence="8" id="KW-0902">Two-component regulatory system</keyword>
<keyword evidence="4" id="KW-0808">Transferase</keyword>
<dbReference type="GO" id="GO:0016301">
    <property type="term" value="F:kinase activity"/>
    <property type="evidence" value="ECO:0007669"/>
    <property type="project" value="UniProtKB-KW"/>
</dbReference>
<dbReference type="SUPFAM" id="SSF55874">
    <property type="entry name" value="ATPase domain of HSP90 chaperone/DNA topoisomerase II/histidine kinase"/>
    <property type="match status" value="1"/>
</dbReference>
<comment type="catalytic activity">
    <reaction evidence="1">
        <text>ATP + protein L-histidine = ADP + protein N-phospho-L-histidine.</text>
        <dbReference type="EC" id="2.7.13.3"/>
    </reaction>
</comment>
<feature type="domain" description="Signal transduction histidine kinase subgroup 3 dimerisation and phosphoacceptor" evidence="11">
    <location>
        <begin position="197"/>
        <end position="266"/>
    </location>
</feature>
<feature type="region of interest" description="Disordered" evidence="9">
    <location>
        <begin position="341"/>
        <end position="370"/>
    </location>
</feature>
<keyword evidence="10" id="KW-1133">Transmembrane helix</keyword>
<evidence type="ECO:0000256" key="5">
    <source>
        <dbReference type="ARBA" id="ARBA00022741"/>
    </source>
</evidence>
<protein>
    <recommendedName>
        <fullName evidence="2">histidine kinase</fullName>
        <ecNumber evidence="2">2.7.13.3</ecNumber>
    </recommendedName>
</protein>
<dbReference type="InterPro" id="IPR055558">
    <property type="entry name" value="DUF7134"/>
</dbReference>
<dbReference type="Gene3D" id="1.20.5.1930">
    <property type="match status" value="1"/>
</dbReference>
<evidence type="ECO:0000259" key="12">
    <source>
        <dbReference type="Pfam" id="PF23539"/>
    </source>
</evidence>
<dbReference type="Proteomes" id="UP000631535">
    <property type="component" value="Unassembled WGS sequence"/>
</dbReference>
<keyword evidence="3" id="KW-0597">Phosphoprotein</keyword>
<keyword evidence="6 13" id="KW-0418">Kinase</keyword>
<dbReference type="PANTHER" id="PTHR24421">
    <property type="entry name" value="NITRATE/NITRITE SENSOR PROTEIN NARX-RELATED"/>
    <property type="match status" value="1"/>
</dbReference>
<keyword evidence="10" id="KW-0472">Membrane</keyword>
<evidence type="ECO:0000256" key="2">
    <source>
        <dbReference type="ARBA" id="ARBA00012438"/>
    </source>
</evidence>
<dbReference type="InterPro" id="IPR036890">
    <property type="entry name" value="HATPase_C_sf"/>
</dbReference>
<keyword evidence="7" id="KW-0067">ATP-binding</keyword>